<sequence length="70" mass="7734">MFNDDVAAKCPECGSADVSYSHQTIACRACLLEETLQFDFQARSRDGSQAFDSINRAQAIGVLQRWDFAG</sequence>
<evidence type="ECO:0000313" key="1">
    <source>
        <dbReference type="EMBL" id="RKE94631.1"/>
    </source>
</evidence>
<name>A0A420DKA1_9RHOB</name>
<evidence type="ECO:0000313" key="2">
    <source>
        <dbReference type="Proteomes" id="UP000284407"/>
    </source>
</evidence>
<reference evidence="1 2" key="1">
    <citation type="submission" date="2018-09" db="EMBL/GenBank/DDBJ databases">
        <title>Genomic Encyclopedia of Archaeal and Bacterial Type Strains, Phase II (KMG-II): from individual species to whole genera.</title>
        <authorList>
            <person name="Goeker M."/>
        </authorList>
    </citation>
    <scope>NUCLEOTIDE SEQUENCE [LARGE SCALE GENOMIC DNA]</scope>
    <source>
        <strain evidence="1 2">DSM 11458</strain>
    </source>
</reference>
<dbReference type="AlphaFoldDB" id="A0A420DKA1"/>
<dbReference type="Proteomes" id="UP000284407">
    <property type="component" value="Unassembled WGS sequence"/>
</dbReference>
<protein>
    <submittedName>
        <fullName evidence="1">Uncharacterized protein</fullName>
    </submittedName>
</protein>
<comment type="caution">
    <text evidence="1">The sequence shown here is derived from an EMBL/GenBank/DDBJ whole genome shotgun (WGS) entry which is preliminary data.</text>
</comment>
<dbReference type="EMBL" id="RAQK01000002">
    <property type="protein sequence ID" value="RKE94631.1"/>
    <property type="molecule type" value="Genomic_DNA"/>
</dbReference>
<gene>
    <name evidence="1" type="ORF">C8N30_3762</name>
</gene>
<keyword evidence="2" id="KW-1185">Reference proteome</keyword>
<proteinExistence type="predicted"/>
<accession>A0A420DKA1</accession>
<organism evidence="1 2">
    <name type="scientific">Sulfitobacter guttiformis</name>
    <dbReference type="NCBI Taxonomy" id="74349"/>
    <lineage>
        <taxon>Bacteria</taxon>
        <taxon>Pseudomonadati</taxon>
        <taxon>Pseudomonadota</taxon>
        <taxon>Alphaproteobacteria</taxon>
        <taxon>Rhodobacterales</taxon>
        <taxon>Roseobacteraceae</taxon>
        <taxon>Sulfitobacter</taxon>
    </lineage>
</organism>